<comment type="caution">
    <text evidence="2">The sequence shown here is derived from an EMBL/GenBank/DDBJ whole genome shotgun (WGS) entry which is preliminary data.</text>
</comment>
<proteinExistence type="predicted"/>
<accession>A0A0P7UYT3</accession>
<feature type="region of interest" description="Disordered" evidence="1">
    <location>
        <begin position="15"/>
        <end position="56"/>
    </location>
</feature>
<dbReference type="EMBL" id="JARO02005373">
    <property type="protein sequence ID" value="KPP66885.1"/>
    <property type="molecule type" value="Genomic_DNA"/>
</dbReference>
<gene>
    <name evidence="2" type="ORF">Z043_114574</name>
</gene>
<evidence type="ECO:0000256" key="1">
    <source>
        <dbReference type="SAM" id="MobiDB-lite"/>
    </source>
</evidence>
<feature type="compositionally biased region" description="Polar residues" evidence="1">
    <location>
        <begin position="39"/>
        <end position="56"/>
    </location>
</feature>
<protein>
    <submittedName>
        <fullName evidence="2">Uncharacterized protein</fullName>
    </submittedName>
</protein>
<feature type="non-terminal residue" evidence="2">
    <location>
        <position position="1"/>
    </location>
</feature>
<feature type="compositionally biased region" description="Low complexity" evidence="1">
    <location>
        <begin position="15"/>
        <end position="38"/>
    </location>
</feature>
<reference evidence="2 3" key="1">
    <citation type="submission" date="2015-08" db="EMBL/GenBank/DDBJ databases">
        <title>The genome of the Asian arowana (Scleropages formosus).</title>
        <authorList>
            <person name="Tan M.H."/>
            <person name="Gan H.M."/>
            <person name="Croft L.J."/>
            <person name="Austin C.M."/>
        </authorList>
    </citation>
    <scope>NUCLEOTIDE SEQUENCE [LARGE SCALE GENOMIC DNA]</scope>
    <source>
        <strain evidence="2">Aro1</strain>
    </source>
</reference>
<name>A0A0P7UYT3_SCLFO</name>
<evidence type="ECO:0000313" key="2">
    <source>
        <dbReference type="EMBL" id="KPP66885.1"/>
    </source>
</evidence>
<sequence length="136" mass="15086">IALLTSASCLCRRYSSSPSPASVASSRSRVLKRSSSTSNRSLQRTSCSLLSRNSEPSLGAEGFMAVREKEESQHWSIRRTAALSDVLPTAAFNFTASAGERAHLRCSTCSKNSRSFLYCIHLVFTKPRLFCTWTQW</sequence>
<dbReference type="AlphaFoldDB" id="A0A0P7UYT3"/>
<evidence type="ECO:0000313" key="3">
    <source>
        <dbReference type="Proteomes" id="UP000034805"/>
    </source>
</evidence>
<dbReference type="Proteomes" id="UP000034805">
    <property type="component" value="Unassembled WGS sequence"/>
</dbReference>
<organism evidence="2 3">
    <name type="scientific">Scleropages formosus</name>
    <name type="common">Asian bonytongue</name>
    <name type="synonym">Osteoglossum formosum</name>
    <dbReference type="NCBI Taxonomy" id="113540"/>
    <lineage>
        <taxon>Eukaryota</taxon>
        <taxon>Metazoa</taxon>
        <taxon>Chordata</taxon>
        <taxon>Craniata</taxon>
        <taxon>Vertebrata</taxon>
        <taxon>Euteleostomi</taxon>
        <taxon>Actinopterygii</taxon>
        <taxon>Neopterygii</taxon>
        <taxon>Teleostei</taxon>
        <taxon>Osteoglossocephala</taxon>
        <taxon>Osteoglossomorpha</taxon>
        <taxon>Osteoglossiformes</taxon>
        <taxon>Osteoglossidae</taxon>
        <taxon>Scleropages</taxon>
    </lineage>
</organism>